<dbReference type="InParanoid" id="A0A1Z5K6I1"/>
<sequence length="564" mass="61166">MTSSSSITTICFCSLCALAVSSTVQEQLPTTPLSRSLQVKSTFVNLYETVTTVDASVDKDIRAIFSKTNLGTQEAFEEARTLYSQGAYAGSYATLQIDASSLTKDLVAGTAIQGVSSNRPNQPAMGYVKETAPAGSTSITVRYTTDCYVGGLGTPIVDHCLKESTGDQTFQMGENGQELAYTYSPLQDTKNALTLELLGQGNSSSPTYSAFFDYSGAYDYANQVMMAAFQGSTTTFPNQHTNMDFSKLDHEGRAAAIRWGMVGMNIHSHVLEKLHQATASCKENENAIHYWDEAVGFYTGSITDFPGEEGYLLFTVAEMECSYFGTCSEGSMARVNEAIFVAFLEGKDMLQKKQCNEVIEVSRQIKSMMMIPLVQRILRHAYELDLQENQQAKTQGDAAAFMASLAPHLYSCQRSSAHMLWNDLAPGNATKASFEVLKFTLERTYDCLGISCEDVGGLLHIDPTGSGLLYNKGAEPCNYVPPAAESLNKTASTTRAEENGDDRNQTASTIVFVALGFLVAAILAALVRYRSKKPTKVLAMEQTADVASNDKEDATVAVEVGEIA</sequence>
<dbReference type="Proteomes" id="UP000198406">
    <property type="component" value="Unassembled WGS sequence"/>
</dbReference>
<dbReference type="EMBL" id="BDSP01000169">
    <property type="protein sequence ID" value="GAX21548.1"/>
    <property type="molecule type" value="Genomic_DNA"/>
</dbReference>
<keyword evidence="4" id="KW-1185">Reference proteome</keyword>
<keyword evidence="1" id="KW-0472">Membrane</keyword>
<feature type="chain" id="PRO_5013369147" evidence="2">
    <location>
        <begin position="22"/>
        <end position="564"/>
    </location>
</feature>
<gene>
    <name evidence="3" type="ORF">FisN_6Hh439</name>
</gene>
<protein>
    <submittedName>
        <fullName evidence="3">Uncharacterized protein</fullName>
    </submittedName>
</protein>
<keyword evidence="1" id="KW-1133">Transmembrane helix</keyword>
<feature type="transmembrane region" description="Helical" evidence="1">
    <location>
        <begin position="507"/>
        <end position="527"/>
    </location>
</feature>
<proteinExistence type="predicted"/>
<evidence type="ECO:0000256" key="1">
    <source>
        <dbReference type="SAM" id="Phobius"/>
    </source>
</evidence>
<evidence type="ECO:0000256" key="2">
    <source>
        <dbReference type="SAM" id="SignalP"/>
    </source>
</evidence>
<dbReference type="AlphaFoldDB" id="A0A1Z5K6I1"/>
<comment type="caution">
    <text evidence="3">The sequence shown here is derived from an EMBL/GenBank/DDBJ whole genome shotgun (WGS) entry which is preliminary data.</text>
</comment>
<keyword evidence="1" id="KW-0812">Transmembrane</keyword>
<accession>A0A1Z5K6I1</accession>
<dbReference type="OrthoDB" id="41870at2759"/>
<organism evidence="3 4">
    <name type="scientific">Fistulifera solaris</name>
    <name type="common">Oleaginous diatom</name>
    <dbReference type="NCBI Taxonomy" id="1519565"/>
    <lineage>
        <taxon>Eukaryota</taxon>
        <taxon>Sar</taxon>
        <taxon>Stramenopiles</taxon>
        <taxon>Ochrophyta</taxon>
        <taxon>Bacillariophyta</taxon>
        <taxon>Bacillariophyceae</taxon>
        <taxon>Bacillariophycidae</taxon>
        <taxon>Naviculales</taxon>
        <taxon>Naviculaceae</taxon>
        <taxon>Fistulifera</taxon>
    </lineage>
</organism>
<reference evidence="3 4" key="1">
    <citation type="journal article" date="2015" name="Plant Cell">
        <title>Oil accumulation by the oleaginous diatom Fistulifera solaris as revealed by the genome and transcriptome.</title>
        <authorList>
            <person name="Tanaka T."/>
            <person name="Maeda Y."/>
            <person name="Veluchamy A."/>
            <person name="Tanaka M."/>
            <person name="Abida H."/>
            <person name="Marechal E."/>
            <person name="Bowler C."/>
            <person name="Muto M."/>
            <person name="Sunaga Y."/>
            <person name="Tanaka M."/>
            <person name="Yoshino T."/>
            <person name="Taniguchi T."/>
            <person name="Fukuda Y."/>
            <person name="Nemoto M."/>
            <person name="Matsumoto M."/>
            <person name="Wong P.S."/>
            <person name="Aburatani S."/>
            <person name="Fujibuchi W."/>
        </authorList>
    </citation>
    <scope>NUCLEOTIDE SEQUENCE [LARGE SCALE GENOMIC DNA]</scope>
    <source>
        <strain evidence="3 4">JPCC DA0580</strain>
    </source>
</reference>
<evidence type="ECO:0000313" key="4">
    <source>
        <dbReference type="Proteomes" id="UP000198406"/>
    </source>
</evidence>
<evidence type="ECO:0000313" key="3">
    <source>
        <dbReference type="EMBL" id="GAX21548.1"/>
    </source>
</evidence>
<feature type="signal peptide" evidence="2">
    <location>
        <begin position="1"/>
        <end position="21"/>
    </location>
</feature>
<name>A0A1Z5K6I1_FISSO</name>
<keyword evidence="2" id="KW-0732">Signal</keyword>